<reference evidence="3" key="1">
    <citation type="submission" date="2016-10" db="EMBL/GenBank/DDBJ databases">
        <authorList>
            <person name="Varghese N."/>
            <person name="Submissions S."/>
        </authorList>
    </citation>
    <scope>NUCLEOTIDE SEQUENCE [LARGE SCALE GENOMIC DNA]</scope>
    <source>
        <strain evidence="3">CGMCC 4.3516</strain>
    </source>
</reference>
<dbReference type="OrthoDB" id="5191717at2"/>
<sequence>MAVKITFRPTSRQVLGRALFLSLLSVVVALVPAAGYMLAVGHWYRLTLLGLVLVAAAVALAVAYAGARRHGVVLDERGMHPLETEAAQGTPRTERYAAWTDIADIRAERRAGRTVPVVYLTDPRQRPWRLRAPYSGRALSSDDALDEKIFVMRSLWEGYRRGLPPQREHYSGHRPTSLDE</sequence>
<accession>A0A1G7A1T8</accession>
<evidence type="ECO:0008006" key="4">
    <source>
        <dbReference type="Google" id="ProtNLM"/>
    </source>
</evidence>
<evidence type="ECO:0000256" key="1">
    <source>
        <dbReference type="SAM" id="Phobius"/>
    </source>
</evidence>
<keyword evidence="1" id="KW-1133">Transmembrane helix</keyword>
<evidence type="ECO:0000313" key="3">
    <source>
        <dbReference type="Proteomes" id="UP000198949"/>
    </source>
</evidence>
<keyword evidence="1" id="KW-0472">Membrane</keyword>
<name>A0A1G7A1T8_9ACTN</name>
<keyword evidence="1" id="KW-0812">Transmembrane</keyword>
<organism evidence="2 3">
    <name type="scientific">Glycomyces harbinensis</name>
    <dbReference type="NCBI Taxonomy" id="58114"/>
    <lineage>
        <taxon>Bacteria</taxon>
        <taxon>Bacillati</taxon>
        <taxon>Actinomycetota</taxon>
        <taxon>Actinomycetes</taxon>
        <taxon>Glycomycetales</taxon>
        <taxon>Glycomycetaceae</taxon>
        <taxon>Glycomyces</taxon>
    </lineage>
</organism>
<keyword evidence="3" id="KW-1185">Reference proteome</keyword>
<feature type="transmembrane region" description="Helical" evidence="1">
    <location>
        <begin position="43"/>
        <end position="67"/>
    </location>
</feature>
<gene>
    <name evidence="2" type="ORF">SAMN05216270_112102</name>
</gene>
<dbReference type="AlphaFoldDB" id="A0A1G7A1T8"/>
<evidence type="ECO:0000313" key="2">
    <source>
        <dbReference type="EMBL" id="SDE08864.1"/>
    </source>
</evidence>
<dbReference type="Proteomes" id="UP000198949">
    <property type="component" value="Unassembled WGS sequence"/>
</dbReference>
<proteinExistence type="predicted"/>
<dbReference type="RefSeq" id="WP_143014991.1">
    <property type="nucleotide sequence ID" value="NZ_FNAD01000012.1"/>
</dbReference>
<dbReference type="EMBL" id="FNAD01000012">
    <property type="protein sequence ID" value="SDE08864.1"/>
    <property type="molecule type" value="Genomic_DNA"/>
</dbReference>
<dbReference type="STRING" id="58114.SAMN05216270_112102"/>
<protein>
    <recommendedName>
        <fullName evidence="4">PH domain-containing protein</fullName>
    </recommendedName>
</protein>